<keyword evidence="5" id="KW-1185">Reference proteome</keyword>
<dbReference type="OrthoDB" id="1407586at2"/>
<accession>A0A143PJY5</accession>
<dbReference type="RefSeq" id="WP_157898984.1">
    <property type="nucleotide sequence ID" value="NZ_CP015136.1"/>
</dbReference>
<evidence type="ECO:0000313" key="5">
    <source>
        <dbReference type="Proteomes" id="UP000076079"/>
    </source>
</evidence>
<evidence type="ECO:0000256" key="2">
    <source>
        <dbReference type="SAM" id="SignalP"/>
    </source>
</evidence>
<sequence precursor="true">MPRWSLHLTSLVVVAAAAATAVSSLPGSLLAQAPAAQGRAKAAPDVPIEPKAPASVKEGATWVPPLPVLDQVAPPQGWQQPGEETPAMPLTLLRLPRTNIWRAKFPALDFHVHARGLTSKAAYDELIALMDDIGMGAIVNLNGGTGAELDKVLAEGVPYKDRVANFITFSADGINEPGWSQKFAAEMERAFKAGAQGMKVSKQLGLGAKNPDGSFIQADDPRLDPVWDMAARYDKPVMIHLSDSIGRFYPIGPKNERYEAGLWHQKGDETNNYFKSGPSNDVIEKARREMHRKHPKTRFVNAHLAMLYYDPEKLASFLDTYPNADVEISATVQDLGRAPRFWREFLIKYQDRVLFGTDGSQSRGADEFWRPHWRALETLDEYFPHPAQVRTPLGSPGHGRWQISGLGLPDAVLRKIYYQNALRHLPAMRASIERQLAARAEGAR</sequence>
<organism evidence="4 5">
    <name type="scientific">Luteitalea pratensis</name>
    <dbReference type="NCBI Taxonomy" id="1855912"/>
    <lineage>
        <taxon>Bacteria</taxon>
        <taxon>Pseudomonadati</taxon>
        <taxon>Acidobacteriota</taxon>
        <taxon>Vicinamibacteria</taxon>
        <taxon>Vicinamibacterales</taxon>
        <taxon>Vicinamibacteraceae</taxon>
        <taxon>Luteitalea</taxon>
    </lineage>
</organism>
<dbReference type="SUPFAM" id="SSF51556">
    <property type="entry name" value="Metallo-dependent hydrolases"/>
    <property type="match status" value="1"/>
</dbReference>
<dbReference type="Proteomes" id="UP000076079">
    <property type="component" value="Chromosome"/>
</dbReference>
<dbReference type="InterPro" id="IPR032465">
    <property type="entry name" value="ACMSD"/>
</dbReference>
<dbReference type="InterPro" id="IPR006680">
    <property type="entry name" value="Amidohydro-rel"/>
</dbReference>
<evidence type="ECO:0000256" key="1">
    <source>
        <dbReference type="ARBA" id="ARBA00023239"/>
    </source>
</evidence>
<feature type="chain" id="PRO_5007511490" evidence="2">
    <location>
        <begin position="32"/>
        <end position="444"/>
    </location>
</feature>
<evidence type="ECO:0000313" key="4">
    <source>
        <dbReference type="EMBL" id="AMY08885.1"/>
    </source>
</evidence>
<proteinExistence type="predicted"/>
<dbReference type="EMBL" id="CP015136">
    <property type="protein sequence ID" value="AMY08885.1"/>
    <property type="molecule type" value="Genomic_DNA"/>
</dbReference>
<feature type="domain" description="Amidohydrolase-related" evidence="3">
    <location>
        <begin position="123"/>
        <end position="425"/>
    </location>
</feature>
<keyword evidence="4" id="KW-0378">Hydrolase</keyword>
<dbReference type="GO" id="GO:0016831">
    <property type="term" value="F:carboxy-lyase activity"/>
    <property type="evidence" value="ECO:0007669"/>
    <property type="project" value="InterPro"/>
</dbReference>
<dbReference type="InterPro" id="IPR032466">
    <property type="entry name" value="Metal_Hydrolase"/>
</dbReference>
<reference evidence="4 5" key="1">
    <citation type="journal article" date="2016" name="Genome Announc.">
        <title>First Complete Genome Sequence of a Subdivision 6 Acidobacterium Strain.</title>
        <authorList>
            <person name="Huang S."/>
            <person name="Vieira S."/>
            <person name="Bunk B."/>
            <person name="Riedel T."/>
            <person name="Sproer C."/>
            <person name="Overmann J."/>
        </authorList>
    </citation>
    <scope>NUCLEOTIDE SEQUENCE [LARGE SCALE GENOMIC DNA]</scope>
    <source>
        <strain evidence="5">DSM 100886 HEG_-6_39</strain>
    </source>
</reference>
<reference evidence="5" key="2">
    <citation type="submission" date="2016-04" db="EMBL/GenBank/DDBJ databases">
        <title>First Complete Genome Sequence of a Subdivision 6 Acidobacterium.</title>
        <authorList>
            <person name="Huang S."/>
            <person name="Vieira S."/>
            <person name="Bunk B."/>
            <person name="Riedel T."/>
            <person name="Sproeer C."/>
            <person name="Overmann J."/>
        </authorList>
    </citation>
    <scope>NUCLEOTIDE SEQUENCE [LARGE SCALE GENOMIC DNA]</scope>
    <source>
        <strain evidence="5">DSM 100886 HEG_-6_39</strain>
    </source>
</reference>
<evidence type="ECO:0000259" key="3">
    <source>
        <dbReference type="Pfam" id="PF04909"/>
    </source>
</evidence>
<keyword evidence="1" id="KW-0456">Lyase</keyword>
<dbReference type="AlphaFoldDB" id="A0A143PJY5"/>
<feature type="signal peptide" evidence="2">
    <location>
        <begin position="1"/>
        <end position="31"/>
    </location>
</feature>
<dbReference type="KEGG" id="abac:LuPra_02091"/>
<dbReference type="GO" id="GO:0005737">
    <property type="term" value="C:cytoplasm"/>
    <property type="evidence" value="ECO:0007669"/>
    <property type="project" value="TreeGrafter"/>
</dbReference>
<keyword evidence="2" id="KW-0732">Signal</keyword>
<dbReference type="STRING" id="1855912.LuPra_02091"/>
<dbReference type="Gene3D" id="3.20.20.140">
    <property type="entry name" value="Metal-dependent hydrolases"/>
    <property type="match status" value="1"/>
</dbReference>
<dbReference type="GO" id="GO:0019748">
    <property type="term" value="P:secondary metabolic process"/>
    <property type="evidence" value="ECO:0007669"/>
    <property type="project" value="TreeGrafter"/>
</dbReference>
<dbReference type="GO" id="GO:0016787">
    <property type="term" value="F:hydrolase activity"/>
    <property type="evidence" value="ECO:0007669"/>
    <property type="project" value="UniProtKB-KW"/>
</dbReference>
<protein>
    <submittedName>
        <fullName evidence="4">Putative metal-dependent hydrolase of the TIM-barrel fold protein</fullName>
    </submittedName>
</protein>
<dbReference type="PANTHER" id="PTHR21240">
    <property type="entry name" value="2-AMINO-3-CARBOXYLMUCONATE-6-SEMIALDEHYDE DECARBOXYLASE"/>
    <property type="match status" value="1"/>
</dbReference>
<dbReference type="PANTHER" id="PTHR21240:SF28">
    <property type="entry name" value="ISO-OROTATE DECARBOXYLASE (EUROFUNG)"/>
    <property type="match status" value="1"/>
</dbReference>
<name>A0A143PJY5_LUTPR</name>
<gene>
    <name evidence="4" type="ORF">LuPra_02091</name>
</gene>
<dbReference type="Pfam" id="PF04909">
    <property type="entry name" value="Amidohydro_2"/>
    <property type="match status" value="1"/>
</dbReference>